<name>A0A1G6GBB4_BACOV</name>
<dbReference type="GO" id="GO:0009279">
    <property type="term" value="C:cell outer membrane"/>
    <property type="evidence" value="ECO:0007669"/>
    <property type="project" value="UniProtKB-SubCell"/>
</dbReference>
<dbReference type="PANTHER" id="PTHR30329">
    <property type="entry name" value="STATOR ELEMENT OF FLAGELLAR MOTOR COMPLEX"/>
    <property type="match status" value="1"/>
</dbReference>
<keyword evidence="5" id="KW-0406">Ion transport</keyword>
<dbReference type="SUPFAM" id="SSF103088">
    <property type="entry name" value="OmpA-like"/>
    <property type="match status" value="1"/>
</dbReference>
<dbReference type="SUPFAM" id="SSF56925">
    <property type="entry name" value="OMPA-like"/>
    <property type="match status" value="1"/>
</dbReference>
<dbReference type="Proteomes" id="UP000183670">
    <property type="component" value="Unassembled WGS sequence"/>
</dbReference>
<feature type="domain" description="OmpA-like" evidence="10">
    <location>
        <begin position="306"/>
        <end position="417"/>
    </location>
</feature>
<protein>
    <submittedName>
        <fullName evidence="11">Outer membrane protein OmpA</fullName>
    </submittedName>
</protein>
<dbReference type="InterPro" id="IPR036737">
    <property type="entry name" value="OmpA-like_sf"/>
</dbReference>
<dbReference type="EMBL" id="FMYE01000062">
    <property type="protein sequence ID" value="SDB79123.1"/>
    <property type="molecule type" value="Genomic_DNA"/>
</dbReference>
<dbReference type="GO" id="GO:0046930">
    <property type="term" value="C:pore complex"/>
    <property type="evidence" value="ECO:0007669"/>
    <property type="project" value="UniProtKB-KW"/>
</dbReference>
<dbReference type="PANTHER" id="PTHR30329:SF21">
    <property type="entry name" value="LIPOPROTEIN YIAD-RELATED"/>
    <property type="match status" value="1"/>
</dbReference>
<keyword evidence="4" id="KW-0812">Transmembrane</keyword>
<dbReference type="GO" id="GO:0015288">
    <property type="term" value="F:porin activity"/>
    <property type="evidence" value="ECO:0007669"/>
    <property type="project" value="UniProtKB-KW"/>
</dbReference>
<proteinExistence type="predicted"/>
<evidence type="ECO:0000256" key="4">
    <source>
        <dbReference type="ARBA" id="ARBA00022692"/>
    </source>
</evidence>
<dbReference type="Gene3D" id="3.30.1330.60">
    <property type="entry name" value="OmpA-like domain"/>
    <property type="match status" value="1"/>
</dbReference>
<evidence type="ECO:0000256" key="3">
    <source>
        <dbReference type="ARBA" id="ARBA00022452"/>
    </source>
</evidence>
<evidence type="ECO:0000256" key="8">
    <source>
        <dbReference type="ARBA" id="ARBA00023237"/>
    </source>
</evidence>
<dbReference type="GO" id="GO:0006811">
    <property type="term" value="P:monoatomic ion transport"/>
    <property type="evidence" value="ECO:0007669"/>
    <property type="project" value="UniProtKB-KW"/>
</dbReference>
<dbReference type="RefSeq" id="WP_074559813.1">
    <property type="nucleotide sequence ID" value="NZ_FMYE01000062.1"/>
</dbReference>
<keyword evidence="7 9" id="KW-0472">Membrane</keyword>
<evidence type="ECO:0000256" key="5">
    <source>
        <dbReference type="ARBA" id="ARBA00023065"/>
    </source>
</evidence>
<organism evidence="11 12">
    <name type="scientific">Bacteroides ovatus</name>
    <dbReference type="NCBI Taxonomy" id="28116"/>
    <lineage>
        <taxon>Bacteria</taxon>
        <taxon>Pseudomonadati</taxon>
        <taxon>Bacteroidota</taxon>
        <taxon>Bacteroidia</taxon>
        <taxon>Bacteroidales</taxon>
        <taxon>Bacteroidaceae</taxon>
        <taxon>Bacteroides</taxon>
    </lineage>
</organism>
<dbReference type="InterPro" id="IPR050330">
    <property type="entry name" value="Bact_OuterMem_StrucFunc"/>
</dbReference>
<dbReference type="PROSITE" id="PS51123">
    <property type="entry name" value="OMPA_2"/>
    <property type="match status" value="1"/>
</dbReference>
<reference evidence="11 12" key="1">
    <citation type="submission" date="2016-10" db="EMBL/GenBank/DDBJ databases">
        <authorList>
            <person name="de Groot N.N."/>
        </authorList>
    </citation>
    <scope>NUCLEOTIDE SEQUENCE [LARGE SCALE GENOMIC DNA]</scope>
    <source>
        <strain evidence="11 12">NLAE-zl-C500</strain>
    </source>
</reference>
<keyword evidence="8" id="KW-0998">Cell outer membrane</keyword>
<evidence type="ECO:0000256" key="2">
    <source>
        <dbReference type="ARBA" id="ARBA00022448"/>
    </source>
</evidence>
<dbReference type="InterPro" id="IPR006664">
    <property type="entry name" value="OMP_bac"/>
</dbReference>
<dbReference type="InterPro" id="IPR006665">
    <property type="entry name" value="OmpA-like"/>
</dbReference>
<evidence type="ECO:0000256" key="7">
    <source>
        <dbReference type="ARBA" id="ARBA00023136"/>
    </source>
</evidence>
<evidence type="ECO:0000256" key="6">
    <source>
        <dbReference type="ARBA" id="ARBA00023114"/>
    </source>
</evidence>
<dbReference type="CDD" id="cd07185">
    <property type="entry name" value="OmpA_C-like"/>
    <property type="match status" value="1"/>
</dbReference>
<dbReference type="Pfam" id="PF00691">
    <property type="entry name" value="OmpA"/>
    <property type="match status" value="1"/>
</dbReference>
<keyword evidence="2" id="KW-0813">Transport</keyword>
<evidence type="ECO:0000256" key="9">
    <source>
        <dbReference type="PROSITE-ProRule" id="PRU00473"/>
    </source>
</evidence>
<evidence type="ECO:0000259" key="10">
    <source>
        <dbReference type="PROSITE" id="PS51123"/>
    </source>
</evidence>
<evidence type="ECO:0000256" key="1">
    <source>
        <dbReference type="ARBA" id="ARBA00004571"/>
    </source>
</evidence>
<keyword evidence="6" id="KW-0626">Porin</keyword>
<dbReference type="InterPro" id="IPR011250">
    <property type="entry name" value="OMP/PagP_B-barrel"/>
</dbReference>
<comment type="subcellular location">
    <subcellularLocation>
        <location evidence="1">Cell outer membrane</location>
        <topology evidence="1">Multi-pass membrane protein</topology>
    </subcellularLocation>
</comment>
<evidence type="ECO:0000313" key="11">
    <source>
        <dbReference type="EMBL" id="SDB79123.1"/>
    </source>
</evidence>
<sequence>MIKRTVPLSKQIQFGFAFLLSLFCMVLPVSILAQTSTNQLFKTSKWYIGADAGLSFGRGTLCSFGADKSRVGYGFGLLGGYHINSFLSTEAELRYGHLGLGAYDCCKDLYLANGSRYYAPLAGAKNYRYGDIFSSVNLYELGLHLNIDFVKMFHPETRWSFLVSPAVYGVASKATVKTTDGENTVLKGDGQMHFGVGGDLGVSYQVSPRVNLRLYIGMTYLTGKGIDAMPQTEHETNYTWDTGVKVTFALGRSCKNKKQKPAKVVTVTPQPTEVAQPEQPAVREEVAQPKTEVMVEVQPKQVSSKPTEKIVYETAIYFSRNQCEYIEESEYKTTVELLKALAEHPDTHITLVGWADKTGTEARNETISARRAETVKRYLINKGIIAERISTDGKGIDAGATDDAKARRTEIKLILTEK</sequence>
<dbReference type="AlphaFoldDB" id="A0A1G6GBB4"/>
<keyword evidence="3" id="KW-1134">Transmembrane beta strand</keyword>
<evidence type="ECO:0000313" key="12">
    <source>
        <dbReference type="Proteomes" id="UP000183670"/>
    </source>
</evidence>
<accession>A0A1G6GBB4</accession>
<gene>
    <name evidence="11" type="ORF">SAMN05192581_10623</name>
</gene>
<dbReference type="PRINTS" id="PR01021">
    <property type="entry name" value="OMPADOMAIN"/>
</dbReference>
<dbReference type="Gene3D" id="2.40.160.20">
    <property type="match status" value="1"/>
</dbReference>